<evidence type="ECO:0000256" key="9">
    <source>
        <dbReference type="ARBA" id="ARBA00023159"/>
    </source>
</evidence>
<keyword evidence="11" id="KW-0234">DNA repair</keyword>
<keyword evidence="8" id="KW-0238">DNA-binding</keyword>
<keyword evidence="6" id="KW-0862">Zinc</keyword>
<dbReference type="PANTHER" id="PTHR43280">
    <property type="entry name" value="ARAC-FAMILY TRANSCRIPTIONAL REGULATOR"/>
    <property type="match status" value="1"/>
</dbReference>
<dbReference type="AlphaFoldDB" id="A0A165T606"/>
<evidence type="ECO:0000256" key="7">
    <source>
        <dbReference type="ARBA" id="ARBA00023015"/>
    </source>
</evidence>
<sequence length="191" mass="21310">MIDFQRCEKARLSRDPCFDGIFFVGVKTSRIYCRTVCPVRQPLTKNVVYFPSAPAAEAANYRPCLRCRPEAAPNSPAWNGTLTSVQRALKLIDSGALDNGSVSQLAEKLGIGERHLSRLFKQHIGASPLQSARTVRLQRAKRLLDSSNAKISEIAYQAGFGSVRQFNALFLETYRHSPTQYRNKFSKAGTK</sequence>
<keyword evidence="5" id="KW-0227">DNA damage</keyword>
<protein>
    <submittedName>
        <fullName evidence="13">Bifunctional transcriptional activator/DNA repair enzyme AdaA</fullName>
        <ecNumber evidence="13">2.1.1.-</ecNumber>
    </submittedName>
</protein>
<dbReference type="STRING" id="989403.SAMN05421798_101846"/>
<keyword evidence="7" id="KW-0805">Transcription regulation</keyword>
<keyword evidence="10" id="KW-0804">Transcription</keyword>
<keyword evidence="9" id="KW-0010">Activator</keyword>
<dbReference type="Proteomes" id="UP000076577">
    <property type="component" value="Unassembled WGS sequence"/>
</dbReference>
<dbReference type="GO" id="GO:0006281">
    <property type="term" value="P:DNA repair"/>
    <property type="evidence" value="ECO:0007669"/>
    <property type="project" value="UniProtKB-KW"/>
</dbReference>
<keyword evidence="4" id="KW-0479">Metal-binding</keyword>
<dbReference type="GO" id="GO:0032259">
    <property type="term" value="P:methylation"/>
    <property type="evidence" value="ECO:0007669"/>
    <property type="project" value="UniProtKB-KW"/>
</dbReference>
<dbReference type="InterPro" id="IPR009057">
    <property type="entry name" value="Homeodomain-like_sf"/>
</dbReference>
<reference evidence="13 14" key="1">
    <citation type="journal article" date="2016" name="Front. Microbiol.">
        <title>Comparative Genomic Analysis Reveals a Diverse Repertoire of Genes Involved in Prokaryote-Eukaryote Interactions within the Pseudovibrio Genus.</title>
        <authorList>
            <person name="Romano S."/>
            <person name="Fernandez-Guerra A."/>
            <person name="Reen F.J."/>
            <person name="Glockner F.O."/>
            <person name="Crowley S.P."/>
            <person name="O'Sullivan O."/>
            <person name="Cotter P.D."/>
            <person name="Adams C."/>
            <person name="Dobson A.D."/>
            <person name="O'Gara F."/>
        </authorList>
    </citation>
    <scope>NUCLEOTIDE SEQUENCE [LARGE SCALE GENOMIC DNA]</scope>
    <source>
        <strain evidence="13 14">Ad2</strain>
    </source>
</reference>
<accession>A0A165T606</accession>
<dbReference type="Pfam" id="PF02805">
    <property type="entry name" value="Ada_Zn_binding"/>
    <property type="match status" value="1"/>
</dbReference>
<keyword evidence="3 13" id="KW-0808">Transferase</keyword>
<proteinExistence type="predicted"/>
<dbReference type="Gene3D" id="3.40.10.10">
    <property type="entry name" value="DNA Methylphosphotriester Repair Domain"/>
    <property type="match status" value="1"/>
</dbReference>
<evidence type="ECO:0000313" key="13">
    <source>
        <dbReference type="EMBL" id="KZL05486.1"/>
    </source>
</evidence>
<dbReference type="PIRSF" id="PIRSF000408">
    <property type="entry name" value="Alkyltransferas_AdaA"/>
    <property type="match status" value="1"/>
</dbReference>
<evidence type="ECO:0000256" key="10">
    <source>
        <dbReference type="ARBA" id="ARBA00023163"/>
    </source>
</evidence>
<keyword evidence="2 13" id="KW-0489">Methyltransferase</keyword>
<gene>
    <name evidence="13" type="primary">adaA_2</name>
    <name evidence="13" type="ORF">PsAD2_04411</name>
</gene>
<dbReference type="SMART" id="SM00342">
    <property type="entry name" value="HTH_ARAC"/>
    <property type="match status" value="1"/>
</dbReference>
<dbReference type="SUPFAM" id="SSF57884">
    <property type="entry name" value="Ada DNA repair protein, N-terminal domain (N-Ada 10)"/>
    <property type="match status" value="1"/>
</dbReference>
<dbReference type="EC" id="2.1.1.-" evidence="13"/>
<dbReference type="SUPFAM" id="SSF46689">
    <property type="entry name" value="Homeodomain-like"/>
    <property type="match status" value="2"/>
</dbReference>
<dbReference type="RefSeq" id="WP_068010687.1">
    <property type="nucleotide sequence ID" value="NZ_FOFM01000001.1"/>
</dbReference>
<feature type="domain" description="HTH araC/xylS-type" evidence="12">
    <location>
        <begin position="86"/>
        <end position="184"/>
    </location>
</feature>
<dbReference type="Pfam" id="PF12833">
    <property type="entry name" value="HTH_18"/>
    <property type="match status" value="1"/>
</dbReference>
<evidence type="ECO:0000256" key="1">
    <source>
        <dbReference type="ARBA" id="ARBA00001947"/>
    </source>
</evidence>
<dbReference type="PROSITE" id="PS00041">
    <property type="entry name" value="HTH_ARAC_FAMILY_1"/>
    <property type="match status" value="1"/>
</dbReference>
<evidence type="ECO:0000256" key="6">
    <source>
        <dbReference type="ARBA" id="ARBA00022833"/>
    </source>
</evidence>
<dbReference type="GO" id="GO:0043565">
    <property type="term" value="F:sequence-specific DNA binding"/>
    <property type="evidence" value="ECO:0007669"/>
    <property type="project" value="InterPro"/>
</dbReference>
<dbReference type="GO" id="GO:0008270">
    <property type="term" value="F:zinc ion binding"/>
    <property type="evidence" value="ECO:0007669"/>
    <property type="project" value="InterPro"/>
</dbReference>
<comment type="cofactor">
    <cofactor evidence="1">
        <name>Zn(2+)</name>
        <dbReference type="ChEBI" id="CHEBI:29105"/>
    </cofactor>
</comment>
<name>A0A165T606_9HYPH</name>
<dbReference type="EMBL" id="LMCB01000152">
    <property type="protein sequence ID" value="KZL05486.1"/>
    <property type="molecule type" value="Genomic_DNA"/>
</dbReference>
<dbReference type="InterPro" id="IPR004026">
    <property type="entry name" value="Ada_DNA_repair_Zn-bd"/>
</dbReference>
<dbReference type="PATRIC" id="fig|989403.3.peg.4832"/>
<evidence type="ECO:0000256" key="8">
    <source>
        <dbReference type="ARBA" id="ARBA00023125"/>
    </source>
</evidence>
<dbReference type="InterPro" id="IPR016220">
    <property type="entry name" value="Me-P-triester_DNA_alkyl-Trfase"/>
</dbReference>
<evidence type="ECO:0000313" key="14">
    <source>
        <dbReference type="Proteomes" id="UP000076577"/>
    </source>
</evidence>
<organism evidence="13 14">
    <name type="scientific">Pseudovibrio axinellae</name>
    <dbReference type="NCBI Taxonomy" id="989403"/>
    <lineage>
        <taxon>Bacteria</taxon>
        <taxon>Pseudomonadati</taxon>
        <taxon>Pseudomonadota</taxon>
        <taxon>Alphaproteobacteria</taxon>
        <taxon>Hyphomicrobiales</taxon>
        <taxon>Stappiaceae</taxon>
        <taxon>Pseudovibrio</taxon>
    </lineage>
</organism>
<comment type="caution">
    <text evidence="13">The sequence shown here is derived from an EMBL/GenBank/DDBJ whole genome shotgun (WGS) entry which is preliminary data.</text>
</comment>
<dbReference type="PANTHER" id="PTHR43280:SF2">
    <property type="entry name" value="HTH-TYPE TRANSCRIPTIONAL REGULATOR EXSA"/>
    <property type="match status" value="1"/>
</dbReference>
<evidence type="ECO:0000256" key="3">
    <source>
        <dbReference type="ARBA" id="ARBA00022679"/>
    </source>
</evidence>
<dbReference type="InterPro" id="IPR035451">
    <property type="entry name" value="Ada-like_dom_sf"/>
</dbReference>
<dbReference type="GO" id="GO:0008168">
    <property type="term" value="F:methyltransferase activity"/>
    <property type="evidence" value="ECO:0007669"/>
    <property type="project" value="UniProtKB-KW"/>
</dbReference>
<evidence type="ECO:0000256" key="4">
    <source>
        <dbReference type="ARBA" id="ARBA00022723"/>
    </source>
</evidence>
<keyword evidence="14" id="KW-1185">Reference proteome</keyword>
<dbReference type="InterPro" id="IPR018060">
    <property type="entry name" value="HTH_AraC"/>
</dbReference>
<dbReference type="OrthoDB" id="9802228at2"/>
<evidence type="ECO:0000256" key="2">
    <source>
        <dbReference type="ARBA" id="ARBA00022603"/>
    </source>
</evidence>
<evidence type="ECO:0000256" key="5">
    <source>
        <dbReference type="ARBA" id="ARBA00022763"/>
    </source>
</evidence>
<evidence type="ECO:0000259" key="12">
    <source>
        <dbReference type="PROSITE" id="PS01124"/>
    </source>
</evidence>
<dbReference type="PROSITE" id="PS01124">
    <property type="entry name" value="HTH_ARAC_FAMILY_2"/>
    <property type="match status" value="1"/>
</dbReference>
<evidence type="ECO:0000256" key="11">
    <source>
        <dbReference type="ARBA" id="ARBA00023204"/>
    </source>
</evidence>
<dbReference type="Gene3D" id="1.10.10.60">
    <property type="entry name" value="Homeodomain-like"/>
    <property type="match status" value="2"/>
</dbReference>
<dbReference type="InterPro" id="IPR018062">
    <property type="entry name" value="HTH_AraC-typ_CS"/>
</dbReference>
<dbReference type="GO" id="GO:0003700">
    <property type="term" value="F:DNA-binding transcription factor activity"/>
    <property type="evidence" value="ECO:0007669"/>
    <property type="project" value="InterPro"/>
</dbReference>